<proteinExistence type="predicted"/>
<name>A0A226D185_FOLCA</name>
<feature type="region of interest" description="Disordered" evidence="1">
    <location>
        <begin position="88"/>
        <end position="119"/>
    </location>
</feature>
<accession>A0A226D185</accession>
<evidence type="ECO:0000256" key="1">
    <source>
        <dbReference type="SAM" id="MobiDB-lite"/>
    </source>
</evidence>
<keyword evidence="3" id="KW-1185">Reference proteome</keyword>
<feature type="compositionally biased region" description="Basic and acidic residues" evidence="1">
    <location>
        <begin position="95"/>
        <end position="106"/>
    </location>
</feature>
<evidence type="ECO:0000313" key="3">
    <source>
        <dbReference type="Proteomes" id="UP000198287"/>
    </source>
</evidence>
<dbReference type="OrthoDB" id="10681946at2759"/>
<comment type="caution">
    <text evidence="2">The sequence shown here is derived from an EMBL/GenBank/DDBJ whole genome shotgun (WGS) entry which is preliminary data.</text>
</comment>
<dbReference type="AlphaFoldDB" id="A0A226D185"/>
<reference evidence="2 3" key="1">
    <citation type="submission" date="2015-12" db="EMBL/GenBank/DDBJ databases">
        <title>The genome of Folsomia candida.</title>
        <authorList>
            <person name="Faddeeva A."/>
            <person name="Derks M.F."/>
            <person name="Anvar Y."/>
            <person name="Smit S."/>
            <person name="Van Straalen N."/>
            <person name="Roelofs D."/>
        </authorList>
    </citation>
    <scope>NUCLEOTIDE SEQUENCE [LARGE SCALE GENOMIC DNA]</scope>
    <source>
        <strain evidence="2 3">VU population</strain>
        <tissue evidence="2">Whole body</tissue>
    </source>
</reference>
<dbReference type="Proteomes" id="UP000198287">
    <property type="component" value="Unassembled WGS sequence"/>
</dbReference>
<protein>
    <submittedName>
        <fullName evidence="2">Uncharacterized protein</fullName>
    </submittedName>
</protein>
<evidence type="ECO:0000313" key="2">
    <source>
        <dbReference type="EMBL" id="OXA38411.1"/>
    </source>
</evidence>
<sequence>MSDNLKEFVLFEFELDKGVEVVPSTWISTDRTKCKFLNPIPKGFSSVQSDQCALPDNGWTSYDILYVGTYHTYEKAIRKLKKYITNKPIDSSENDQPRRRQRKVPEEGTFSEPNNPEAHITSLDCERNEVILGASASTEEEITGSPQVQVFQSEPDPKVECLLTEFRKFREEFLRFQEESLRNQHVLLERVAGLEKLCIKCTRLAGENLANIGKINWPAKTLEELESVEALLENQTYYKQEFQVALFARK</sequence>
<gene>
    <name evidence="2" type="ORF">Fcan01_26827</name>
</gene>
<dbReference type="EMBL" id="LNIX01000046">
    <property type="protein sequence ID" value="OXA38411.1"/>
    <property type="molecule type" value="Genomic_DNA"/>
</dbReference>
<organism evidence="2 3">
    <name type="scientific">Folsomia candida</name>
    <name type="common">Springtail</name>
    <dbReference type="NCBI Taxonomy" id="158441"/>
    <lineage>
        <taxon>Eukaryota</taxon>
        <taxon>Metazoa</taxon>
        <taxon>Ecdysozoa</taxon>
        <taxon>Arthropoda</taxon>
        <taxon>Hexapoda</taxon>
        <taxon>Collembola</taxon>
        <taxon>Entomobryomorpha</taxon>
        <taxon>Isotomoidea</taxon>
        <taxon>Isotomidae</taxon>
        <taxon>Proisotominae</taxon>
        <taxon>Folsomia</taxon>
    </lineage>
</organism>